<dbReference type="EMBL" id="CM009306">
    <property type="protein sequence ID" value="KAI9379518.1"/>
    <property type="molecule type" value="Genomic_DNA"/>
</dbReference>
<comment type="caution">
    <text evidence="1">The sequence shown here is derived from an EMBL/GenBank/DDBJ whole genome shotgun (WGS) entry which is preliminary data.</text>
</comment>
<sequence length="83" mass="9659">MRDGRFGWLHERSWRSMVEAAATTTTIVTETTATSINDSHQRQQHRRQQERKVSNLQADFNKCPTNIEHRQATSQVHKRVSIA</sequence>
<reference evidence="1 2" key="1">
    <citation type="journal article" date="2006" name="Science">
        <title>The genome of black cottonwood, Populus trichocarpa (Torr. &amp; Gray).</title>
        <authorList>
            <person name="Tuskan G.A."/>
            <person name="Difazio S."/>
            <person name="Jansson S."/>
            <person name="Bohlmann J."/>
            <person name="Grigoriev I."/>
            <person name="Hellsten U."/>
            <person name="Putnam N."/>
            <person name="Ralph S."/>
            <person name="Rombauts S."/>
            <person name="Salamov A."/>
            <person name="Schein J."/>
            <person name="Sterck L."/>
            <person name="Aerts A."/>
            <person name="Bhalerao R.R."/>
            <person name="Bhalerao R.P."/>
            <person name="Blaudez D."/>
            <person name="Boerjan W."/>
            <person name="Brun A."/>
            <person name="Brunner A."/>
            <person name="Busov V."/>
            <person name="Campbell M."/>
            <person name="Carlson J."/>
            <person name="Chalot M."/>
            <person name="Chapman J."/>
            <person name="Chen G.L."/>
            <person name="Cooper D."/>
            <person name="Coutinho P.M."/>
            <person name="Couturier J."/>
            <person name="Covert S."/>
            <person name="Cronk Q."/>
            <person name="Cunningham R."/>
            <person name="Davis J."/>
            <person name="Degroeve S."/>
            <person name="Dejardin A."/>
            <person name="Depamphilis C."/>
            <person name="Detter J."/>
            <person name="Dirks B."/>
            <person name="Dubchak I."/>
            <person name="Duplessis S."/>
            <person name="Ehlting J."/>
            <person name="Ellis B."/>
            <person name="Gendler K."/>
            <person name="Goodstein D."/>
            <person name="Gribskov M."/>
            <person name="Grimwood J."/>
            <person name="Groover A."/>
            <person name="Gunter L."/>
            <person name="Hamberger B."/>
            <person name="Heinze B."/>
            <person name="Helariutta Y."/>
            <person name="Henrissat B."/>
            <person name="Holligan D."/>
            <person name="Holt R."/>
            <person name="Huang W."/>
            <person name="Islam-Faridi N."/>
            <person name="Jones S."/>
            <person name="Jones-Rhoades M."/>
            <person name="Jorgensen R."/>
            <person name="Joshi C."/>
            <person name="Kangasjarvi J."/>
            <person name="Karlsson J."/>
            <person name="Kelleher C."/>
            <person name="Kirkpatrick R."/>
            <person name="Kirst M."/>
            <person name="Kohler A."/>
            <person name="Kalluri U."/>
            <person name="Larimer F."/>
            <person name="Leebens-Mack J."/>
            <person name="Leple J.C."/>
            <person name="Locascio P."/>
            <person name="Lou Y."/>
            <person name="Lucas S."/>
            <person name="Martin F."/>
            <person name="Montanini B."/>
            <person name="Napoli C."/>
            <person name="Nelson D.R."/>
            <person name="Nelson C."/>
            <person name="Nieminen K."/>
            <person name="Nilsson O."/>
            <person name="Pereda V."/>
            <person name="Peter G."/>
            <person name="Philippe R."/>
            <person name="Pilate G."/>
            <person name="Poliakov A."/>
            <person name="Razumovskaya J."/>
            <person name="Richardson P."/>
            <person name="Rinaldi C."/>
            <person name="Ritland K."/>
            <person name="Rouze P."/>
            <person name="Ryaboy D."/>
            <person name="Schmutz J."/>
            <person name="Schrader J."/>
            <person name="Segerman B."/>
            <person name="Shin H."/>
            <person name="Siddiqui A."/>
            <person name="Sterky F."/>
            <person name="Terry A."/>
            <person name="Tsai C.J."/>
            <person name="Uberbacher E."/>
            <person name="Unneberg P."/>
            <person name="Vahala J."/>
            <person name="Wall K."/>
            <person name="Wessler S."/>
            <person name="Yang G."/>
            <person name="Yin T."/>
            <person name="Douglas C."/>
            <person name="Marra M."/>
            <person name="Sandberg G."/>
            <person name="Van de Peer Y."/>
            <person name="Rokhsar D."/>
        </authorList>
    </citation>
    <scope>NUCLEOTIDE SEQUENCE [LARGE SCALE GENOMIC DNA]</scope>
    <source>
        <strain evidence="2">cv. Nisqually</strain>
    </source>
</reference>
<dbReference type="Proteomes" id="UP000006729">
    <property type="component" value="Chromosome 17"/>
</dbReference>
<protein>
    <submittedName>
        <fullName evidence="1">Uncharacterized protein</fullName>
    </submittedName>
</protein>
<evidence type="ECO:0000313" key="2">
    <source>
        <dbReference type="Proteomes" id="UP000006729"/>
    </source>
</evidence>
<proteinExistence type="predicted"/>
<name>A0ACC0RQF1_POPTR</name>
<keyword evidence="2" id="KW-1185">Reference proteome</keyword>
<organism evidence="1 2">
    <name type="scientific">Populus trichocarpa</name>
    <name type="common">Western balsam poplar</name>
    <name type="synonym">Populus balsamifera subsp. trichocarpa</name>
    <dbReference type="NCBI Taxonomy" id="3694"/>
    <lineage>
        <taxon>Eukaryota</taxon>
        <taxon>Viridiplantae</taxon>
        <taxon>Streptophyta</taxon>
        <taxon>Embryophyta</taxon>
        <taxon>Tracheophyta</taxon>
        <taxon>Spermatophyta</taxon>
        <taxon>Magnoliopsida</taxon>
        <taxon>eudicotyledons</taxon>
        <taxon>Gunneridae</taxon>
        <taxon>Pentapetalae</taxon>
        <taxon>rosids</taxon>
        <taxon>fabids</taxon>
        <taxon>Malpighiales</taxon>
        <taxon>Salicaceae</taxon>
        <taxon>Saliceae</taxon>
        <taxon>Populus</taxon>
    </lineage>
</organism>
<accession>A0ACC0RQF1</accession>
<evidence type="ECO:0000313" key="1">
    <source>
        <dbReference type="EMBL" id="KAI9379518.1"/>
    </source>
</evidence>
<gene>
    <name evidence="1" type="ORF">POPTR_017G106851v4</name>
</gene>